<comment type="caution">
    <text evidence="1">The sequence shown here is derived from an EMBL/GenBank/DDBJ whole genome shotgun (WGS) entry which is preliminary data.</text>
</comment>
<sequence length="116" mass="13040">MAKIREIPLMCLPCPEPHGQRLFGTLGGVHRQRLQFFYRYISTSAAELEDEMIEGCNSFAKDFVDRNSAVNPSFFANDVPRNNISHLGNIISTQFSTSNQDNQCVSLSSKRNQGKV</sequence>
<dbReference type="AlphaFoldDB" id="A0AAV0BAJ8"/>
<name>A0AAV0BAJ8_PHAPC</name>
<evidence type="ECO:0000313" key="1">
    <source>
        <dbReference type="EMBL" id="CAH7682130.1"/>
    </source>
</evidence>
<keyword evidence="2" id="KW-1185">Reference proteome</keyword>
<organism evidence="1 2">
    <name type="scientific">Phakopsora pachyrhizi</name>
    <name type="common">Asian soybean rust disease fungus</name>
    <dbReference type="NCBI Taxonomy" id="170000"/>
    <lineage>
        <taxon>Eukaryota</taxon>
        <taxon>Fungi</taxon>
        <taxon>Dikarya</taxon>
        <taxon>Basidiomycota</taxon>
        <taxon>Pucciniomycotina</taxon>
        <taxon>Pucciniomycetes</taxon>
        <taxon>Pucciniales</taxon>
        <taxon>Phakopsoraceae</taxon>
        <taxon>Phakopsora</taxon>
    </lineage>
</organism>
<dbReference type="EMBL" id="CALTRL010003872">
    <property type="protein sequence ID" value="CAH7682130.1"/>
    <property type="molecule type" value="Genomic_DNA"/>
</dbReference>
<reference evidence="1" key="1">
    <citation type="submission" date="2022-06" db="EMBL/GenBank/DDBJ databases">
        <authorList>
            <consortium name="SYNGENTA / RWTH Aachen University"/>
        </authorList>
    </citation>
    <scope>NUCLEOTIDE SEQUENCE</scope>
</reference>
<proteinExistence type="predicted"/>
<evidence type="ECO:0000313" key="2">
    <source>
        <dbReference type="Proteomes" id="UP001153365"/>
    </source>
</evidence>
<accession>A0AAV0BAJ8</accession>
<dbReference type="Proteomes" id="UP001153365">
    <property type="component" value="Unassembled WGS sequence"/>
</dbReference>
<protein>
    <submittedName>
        <fullName evidence="1">Uncharacterized protein</fullName>
    </submittedName>
</protein>
<gene>
    <name evidence="1" type="ORF">PPACK8108_LOCUS14855</name>
</gene>